<dbReference type="SUPFAM" id="SSF51011">
    <property type="entry name" value="Glycosyl hydrolase domain"/>
    <property type="match status" value="1"/>
</dbReference>
<dbReference type="SUPFAM" id="SSF51445">
    <property type="entry name" value="(Trans)glycosidases"/>
    <property type="match status" value="1"/>
</dbReference>
<proteinExistence type="inferred from homology"/>
<keyword evidence="10" id="KW-1185">Reference proteome</keyword>
<keyword evidence="5" id="KW-0119">Carbohydrate metabolism</keyword>
<dbReference type="PANTHER" id="PTHR43447">
    <property type="entry name" value="ALPHA-AMYLASE"/>
    <property type="match status" value="1"/>
</dbReference>
<gene>
    <name evidence="9" type="ORF">LTR77_008157</name>
</gene>
<evidence type="ECO:0000256" key="7">
    <source>
        <dbReference type="SAM" id="MobiDB-lite"/>
    </source>
</evidence>
<dbReference type="InterPro" id="IPR013776">
    <property type="entry name" value="A-amylase_thermo"/>
</dbReference>
<dbReference type="Gene3D" id="2.60.40.1180">
    <property type="entry name" value="Golgi alpha-mannosidase II"/>
    <property type="match status" value="1"/>
</dbReference>
<dbReference type="InterPro" id="IPR006047">
    <property type="entry name" value="GH13_cat_dom"/>
</dbReference>
<dbReference type="Gene3D" id="3.20.20.80">
    <property type="entry name" value="Glycosidases"/>
    <property type="match status" value="1"/>
</dbReference>
<dbReference type="PIRSF" id="PIRSF001021">
    <property type="entry name" value="Alph-amls_thrmst"/>
    <property type="match status" value="1"/>
</dbReference>
<organism evidence="9 10">
    <name type="scientific">Saxophila tyrrhenica</name>
    <dbReference type="NCBI Taxonomy" id="1690608"/>
    <lineage>
        <taxon>Eukaryota</taxon>
        <taxon>Fungi</taxon>
        <taxon>Dikarya</taxon>
        <taxon>Ascomycota</taxon>
        <taxon>Pezizomycotina</taxon>
        <taxon>Dothideomycetes</taxon>
        <taxon>Dothideomycetidae</taxon>
        <taxon>Mycosphaerellales</taxon>
        <taxon>Extremaceae</taxon>
        <taxon>Saxophila</taxon>
    </lineage>
</organism>
<dbReference type="AlphaFoldDB" id="A0AAV9P607"/>
<dbReference type="InterPro" id="IPR017853">
    <property type="entry name" value="GH"/>
</dbReference>
<feature type="region of interest" description="Disordered" evidence="7">
    <location>
        <begin position="201"/>
        <end position="232"/>
    </location>
</feature>
<keyword evidence="4" id="KW-0378">Hydrolase</keyword>
<evidence type="ECO:0000256" key="4">
    <source>
        <dbReference type="ARBA" id="ARBA00022801"/>
    </source>
</evidence>
<dbReference type="EMBL" id="JAVRRT010000013">
    <property type="protein sequence ID" value="KAK5166614.1"/>
    <property type="molecule type" value="Genomic_DNA"/>
</dbReference>
<comment type="similarity">
    <text evidence="2">Belongs to the glycosyl hydrolase 13 family.</text>
</comment>
<evidence type="ECO:0000259" key="8">
    <source>
        <dbReference type="SMART" id="SM00642"/>
    </source>
</evidence>
<evidence type="ECO:0000313" key="10">
    <source>
        <dbReference type="Proteomes" id="UP001337655"/>
    </source>
</evidence>
<comment type="caution">
    <text evidence="9">The sequence shown here is derived from an EMBL/GenBank/DDBJ whole genome shotgun (WGS) entry which is preliminary data.</text>
</comment>
<evidence type="ECO:0000313" key="9">
    <source>
        <dbReference type="EMBL" id="KAK5166614.1"/>
    </source>
</evidence>
<evidence type="ECO:0000256" key="5">
    <source>
        <dbReference type="ARBA" id="ARBA00023277"/>
    </source>
</evidence>
<dbReference type="GO" id="GO:0004553">
    <property type="term" value="F:hydrolase activity, hydrolyzing O-glycosyl compounds"/>
    <property type="evidence" value="ECO:0007669"/>
    <property type="project" value="InterPro"/>
</dbReference>
<comment type="cofactor">
    <cofactor evidence="1">
        <name>Ca(2+)</name>
        <dbReference type="ChEBI" id="CHEBI:29108"/>
    </cofactor>
</comment>
<evidence type="ECO:0000256" key="6">
    <source>
        <dbReference type="ARBA" id="ARBA00023295"/>
    </source>
</evidence>
<name>A0AAV9P607_9PEZI</name>
<dbReference type="Gene3D" id="2.40.30.140">
    <property type="match status" value="1"/>
</dbReference>
<dbReference type="RefSeq" id="XP_064656496.1">
    <property type="nucleotide sequence ID" value="XM_064805391.1"/>
</dbReference>
<accession>A0AAV9P607</accession>
<dbReference type="SMART" id="SM00642">
    <property type="entry name" value="Aamy"/>
    <property type="match status" value="1"/>
</dbReference>
<dbReference type="InterPro" id="IPR013780">
    <property type="entry name" value="Glyco_hydro_b"/>
</dbReference>
<protein>
    <recommendedName>
        <fullName evidence="8">Glycosyl hydrolase family 13 catalytic domain-containing protein</fullName>
    </recommendedName>
</protein>
<keyword evidence="3" id="KW-0479">Metal-binding</keyword>
<reference evidence="9 10" key="1">
    <citation type="submission" date="2023-08" db="EMBL/GenBank/DDBJ databases">
        <title>Black Yeasts Isolated from many extreme environments.</title>
        <authorList>
            <person name="Coleine C."/>
            <person name="Stajich J.E."/>
            <person name="Selbmann L."/>
        </authorList>
    </citation>
    <scope>NUCLEOTIDE SEQUENCE [LARGE SCALE GENOMIC DNA]</scope>
    <source>
        <strain evidence="9 10">CCFEE 5935</strain>
    </source>
</reference>
<dbReference type="GeneID" id="89929491"/>
<dbReference type="Proteomes" id="UP001337655">
    <property type="component" value="Unassembled WGS sequence"/>
</dbReference>
<dbReference type="Pfam" id="PF00128">
    <property type="entry name" value="Alpha-amylase"/>
    <property type="match status" value="2"/>
</dbReference>
<evidence type="ECO:0000256" key="2">
    <source>
        <dbReference type="ARBA" id="ARBA00008061"/>
    </source>
</evidence>
<dbReference type="CDD" id="cd11318">
    <property type="entry name" value="AmyAc_bac_fung_AmyA"/>
    <property type="match status" value="1"/>
</dbReference>
<keyword evidence="6" id="KW-0326">Glycosidase</keyword>
<dbReference type="GO" id="GO:0005975">
    <property type="term" value="P:carbohydrate metabolic process"/>
    <property type="evidence" value="ECO:0007669"/>
    <property type="project" value="InterPro"/>
</dbReference>
<evidence type="ECO:0000256" key="3">
    <source>
        <dbReference type="ARBA" id="ARBA00022723"/>
    </source>
</evidence>
<sequence length="588" mass="66046">MSGTSNKMLMEGFEWHSSHNHYESLTRLLPLLSHFGVTSLWLPPGCKAMNLDGNGYDIYDLWDLGEFDQQGRRRTKWGDIEQLTSLIKKAAEVQIDIIWDAVLNHKAGAEATEEVWAVEVDEQDRRVEICPPKKIEAWLRFSYPGRQQADTSHSKMQWRAEHFNGTDYEHREHKKAIFKLIDPPGPDTLTPPRGLFQKIRQSAKKRPGATIPSRSTKIAPPRRPGKGWSEDADDLDGNDDFLMFSNIDYTHPEVRRDVLNWGTWMIDSIGVDGFRLDGARHISYSFMREWIGSIGKAQREKTGKEAFVVAEFWTGEVQRITKWLDAVKQPSGGPRVYAFDAPLFYNFANLSDAISKASHPKSTPNRSPLVRPAAIETPDLRTLLRNSLLAARPDQTATLITNHDTQPGQALATPIDSRLKLLFYAFILLRKDGLPCLFWGDLFGTQGPLSESPVGVSREAFNVEGTARRSLLAELMMCRKLFAFGPQQDYWTSPSCIGWTRAGDSSHPGCVVVLSIQPRVVNTIQMQIGKPGERWFDVLGYAPEDVLIDRKGSGLFSAHGPGISVFVRRDSPGADKFPVLLDFGLLDG</sequence>
<feature type="domain" description="Glycosyl hydrolase family 13 catalytic" evidence="8">
    <location>
        <begin position="7"/>
        <end position="479"/>
    </location>
</feature>
<dbReference type="GO" id="GO:0005509">
    <property type="term" value="F:calcium ion binding"/>
    <property type="evidence" value="ECO:0007669"/>
    <property type="project" value="InterPro"/>
</dbReference>
<evidence type="ECO:0000256" key="1">
    <source>
        <dbReference type="ARBA" id="ARBA00001913"/>
    </source>
</evidence>